<organism evidence="1 2">
    <name type="scientific">Schleiferilactobacillus shenzhenensis LY-73</name>
    <dbReference type="NCBI Taxonomy" id="1231336"/>
    <lineage>
        <taxon>Bacteria</taxon>
        <taxon>Bacillati</taxon>
        <taxon>Bacillota</taxon>
        <taxon>Bacilli</taxon>
        <taxon>Lactobacillales</taxon>
        <taxon>Lactobacillaceae</taxon>
        <taxon>Schleiferilactobacillus</taxon>
    </lineage>
</organism>
<evidence type="ECO:0000313" key="1">
    <source>
        <dbReference type="EMBL" id="ERL64299.1"/>
    </source>
</evidence>
<sequence>MKPVKKSKGSDMMKRFTALATTISSAFVIGGSVGISLTATTVKSFSTLAADAWGYFTASRGIWLQMTGHVVHGKKGVTVYYASYSYGYQ</sequence>
<dbReference type="HOGENOM" id="CLU_2450911_0_0_9"/>
<protein>
    <submittedName>
        <fullName evidence="1">Uncharacterized protein</fullName>
    </submittedName>
</protein>
<gene>
    <name evidence="1" type="ORF">L248_1067</name>
</gene>
<accession>U4TJA8</accession>
<dbReference type="Proteomes" id="UP000030647">
    <property type="component" value="Unassembled WGS sequence"/>
</dbReference>
<name>U4TJA8_9LACO</name>
<keyword evidence="2" id="KW-1185">Reference proteome</keyword>
<reference evidence="2" key="1">
    <citation type="journal article" date="2013" name="Genome Announc.">
        <title>Whole-Genome Sequencing of Lactobacillus shenzhenensis Strain LY-73T.</title>
        <authorList>
            <person name="Lin Z."/>
            <person name="Liu Z."/>
            <person name="Yang R."/>
            <person name="Zou Y."/>
            <person name="Wan D."/>
            <person name="Chen J."/>
            <person name="Guo M."/>
            <person name="Zhao J."/>
            <person name="Fang C."/>
            <person name="Yang R."/>
            <person name="Liu F."/>
        </authorList>
    </citation>
    <scope>NUCLEOTIDE SEQUENCE [LARGE SCALE GENOMIC DNA]</scope>
    <source>
        <strain evidence="2">LY-73</strain>
    </source>
</reference>
<dbReference type="EMBL" id="KI271600">
    <property type="protein sequence ID" value="ERL64299.1"/>
    <property type="molecule type" value="Genomic_DNA"/>
</dbReference>
<evidence type="ECO:0000313" key="2">
    <source>
        <dbReference type="Proteomes" id="UP000030647"/>
    </source>
</evidence>
<proteinExistence type="predicted"/>
<dbReference type="AlphaFoldDB" id="U4TJA8"/>